<comment type="caution">
    <text evidence="2">The sequence shown here is derived from an EMBL/GenBank/DDBJ whole genome shotgun (WGS) entry which is preliminary data.</text>
</comment>
<evidence type="ECO:0000313" key="2">
    <source>
        <dbReference type="EMBL" id="KAH1031776.1"/>
    </source>
</evidence>
<name>A0A9D3ZFJ7_9ROSI</name>
<feature type="domain" description="Transposase (putative) gypsy type" evidence="1">
    <location>
        <begin position="52"/>
        <end position="114"/>
    </location>
</feature>
<dbReference type="EMBL" id="JAIQCV010000013">
    <property type="protein sequence ID" value="KAH1031776.1"/>
    <property type="molecule type" value="Genomic_DNA"/>
</dbReference>
<proteinExistence type="predicted"/>
<accession>A0A9D3ZFJ7</accession>
<evidence type="ECO:0000259" key="1">
    <source>
        <dbReference type="Pfam" id="PF04195"/>
    </source>
</evidence>
<dbReference type="Pfam" id="PF04195">
    <property type="entry name" value="Transposase_28"/>
    <property type="match status" value="1"/>
</dbReference>
<reference evidence="2 3" key="1">
    <citation type="journal article" date="2021" name="Plant Biotechnol. J.">
        <title>Multi-omics assisted identification of the key and species-specific regulatory components of drought-tolerant mechanisms in Gossypium stocksii.</title>
        <authorList>
            <person name="Yu D."/>
            <person name="Ke L."/>
            <person name="Zhang D."/>
            <person name="Wu Y."/>
            <person name="Sun Y."/>
            <person name="Mei J."/>
            <person name="Sun J."/>
            <person name="Sun Y."/>
        </authorList>
    </citation>
    <scope>NUCLEOTIDE SEQUENCE [LARGE SCALE GENOMIC DNA]</scope>
    <source>
        <strain evidence="3">cv. E1</strain>
        <tissue evidence="2">Leaf</tissue>
    </source>
</reference>
<evidence type="ECO:0000313" key="3">
    <source>
        <dbReference type="Proteomes" id="UP000828251"/>
    </source>
</evidence>
<dbReference type="AlphaFoldDB" id="A0A9D3ZFJ7"/>
<gene>
    <name evidence="2" type="ORF">J1N35_043950</name>
</gene>
<sequence>MTSPTKPSLVKSHLILSLKFVTTPPLERKSIVIWELGCHPSNSSLGFILPLTLLEAGFHLFLYPFFCVVLNNYEIAPCQLSAISWWTLVAFFINYCIHNEHPLLSVFQRFYQLKKQRIGASVGNAHFNVRSGYELLNKNKISNLHMRNDKYIRVVSKLRFNFGF</sequence>
<dbReference type="Proteomes" id="UP000828251">
    <property type="component" value="Unassembled WGS sequence"/>
</dbReference>
<keyword evidence="3" id="KW-1185">Reference proteome</keyword>
<organism evidence="2 3">
    <name type="scientific">Gossypium stocksii</name>
    <dbReference type="NCBI Taxonomy" id="47602"/>
    <lineage>
        <taxon>Eukaryota</taxon>
        <taxon>Viridiplantae</taxon>
        <taxon>Streptophyta</taxon>
        <taxon>Embryophyta</taxon>
        <taxon>Tracheophyta</taxon>
        <taxon>Spermatophyta</taxon>
        <taxon>Magnoliopsida</taxon>
        <taxon>eudicotyledons</taxon>
        <taxon>Gunneridae</taxon>
        <taxon>Pentapetalae</taxon>
        <taxon>rosids</taxon>
        <taxon>malvids</taxon>
        <taxon>Malvales</taxon>
        <taxon>Malvaceae</taxon>
        <taxon>Malvoideae</taxon>
        <taxon>Gossypium</taxon>
    </lineage>
</organism>
<dbReference type="InterPro" id="IPR007321">
    <property type="entry name" value="Transposase_28"/>
</dbReference>
<dbReference type="OrthoDB" id="672227at2759"/>
<protein>
    <recommendedName>
        <fullName evidence="1">Transposase (putative) gypsy type domain-containing protein</fullName>
    </recommendedName>
</protein>